<organism evidence="2 3">
    <name type="scientific">Pseudorhizobium flavum</name>
    <dbReference type="NCBI Taxonomy" id="1335061"/>
    <lineage>
        <taxon>Bacteria</taxon>
        <taxon>Pseudomonadati</taxon>
        <taxon>Pseudomonadota</taxon>
        <taxon>Alphaproteobacteria</taxon>
        <taxon>Hyphomicrobiales</taxon>
        <taxon>Rhizobiaceae</taxon>
        <taxon>Rhizobium/Agrobacterium group</taxon>
        <taxon>Pseudorhizobium</taxon>
    </lineage>
</organism>
<feature type="region of interest" description="Disordered" evidence="1">
    <location>
        <begin position="1"/>
        <end position="32"/>
    </location>
</feature>
<evidence type="ECO:0000313" key="3">
    <source>
        <dbReference type="Proteomes" id="UP000535501"/>
    </source>
</evidence>
<keyword evidence="3" id="KW-1185">Reference proteome</keyword>
<dbReference type="Proteomes" id="UP000535501">
    <property type="component" value="Unassembled WGS sequence"/>
</dbReference>
<evidence type="ECO:0000313" key="2">
    <source>
        <dbReference type="EMBL" id="MBB6182391.1"/>
    </source>
</evidence>
<sequence length="109" mass="13187">MSRKSRKQRNVEQAARQQRVRDEAREKRRPSRDDVARMLLWLTIHGIQTRRRDVRAVMKRLRDEVVEGLERQRFSVRESEEVFEELVAKYASGLFPFRPKRHLEPDRSS</sequence>
<proteinExistence type="predicted"/>
<dbReference type="AlphaFoldDB" id="A0A7X0DFR4"/>
<gene>
    <name evidence="2" type="ORF">HNQ75_004380</name>
</gene>
<dbReference type="EMBL" id="JACHEJ010000029">
    <property type="protein sequence ID" value="MBB6182391.1"/>
    <property type="molecule type" value="Genomic_DNA"/>
</dbReference>
<feature type="compositionally biased region" description="Basic and acidic residues" evidence="1">
    <location>
        <begin position="19"/>
        <end position="32"/>
    </location>
</feature>
<evidence type="ECO:0000256" key="1">
    <source>
        <dbReference type="SAM" id="MobiDB-lite"/>
    </source>
</evidence>
<dbReference type="RefSeq" id="WP_077546338.1">
    <property type="nucleotide sequence ID" value="NZ_JACHEJ010000029.1"/>
</dbReference>
<reference evidence="2 3" key="1">
    <citation type="submission" date="2020-08" db="EMBL/GenBank/DDBJ databases">
        <title>Genomic Encyclopedia of Type Strains, Phase IV (KMG-IV): sequencing the most valuable type-strain genomes for metagenomic binning, comparative biology and taxonomic classification.</title>
        <authorList>
            <person name="Goeker M."/>
        </authorList>
    </citation>
    <scope>NUCLEOTIDE SEQUENCE [LARGE SCALE GENOMIC DNA]</scope>
    <source>
        <strain evidence="2 3">DSM 102134</strain>
    </source>
</reference>
<comment type="caution">
    <text evidence="2">The sequence shown here is derived from an EMBL/GenBank/DDBJ whole genome shotgun (WGS) entry which is preliminary data.</text>
</comment>
<name>A0A7X0DFR4_9HYPH</name>
<accession>A0A7X0DFR4</accession>
<protein>
    <submittedName>
        <fullName evidence="2">Uncharacterized protein</fullName>
    </submittedName>
</protein>